<dbReference type="Proteomes" id="UP000631034">
    <property type="component" value="Unassembled WGS sequence"/>
</dbReference>
<reference evidence="8" key="1">
    <citation type="submission" date="2020-10" db="EMBL/GenBank/DDBJ databases">
        <title>Genome sequence of the unusual species of purple photosynthetic bacteria, Phaeovibrio sulfidiphilus DSM 23193, type strain.</title>
        <authorList>
            <person name="Kyndt J.A."/>
            <person name="Meyer T.E."/>
        </authorList>
    </citation>
    <scope>NUCLEOTIDE SEQUENCE</scope>
    <source>
        <strain evidence="8">DSM 23193</strain>
    </source>
</reference>
<dbReference type="SUPFAM" id="SSF48239">
    <property type="entry name" value="Terpenoid cyclases/Protein prenyltransferases"/>
    <property type="match status" value="2"/>
</dbReference>
<evidence type="ECO:0000256" key="5">
    <source>
        <dbReference type="SAM" id="MobiDB-lite"/>
    </source>
</evidence>
<dbReference type="GO" id="GO:0051007">
    <property type="term" value="F:squalene-hopene cyclase activity"/>
    <property type="evidence" value="ECO:0007669"/>
    <property type="project" value="UniProtKB-EC"/>
</dbReference>
<dbReference type="InterPro" id="IPR032697">
    <property type="entry name" value="SQ_cyclase_N"/>
</dbReference>
<sequence length="683" mass="76698">MEWIGATGEGKALKNPAVSARSASGAPGAHAAGQSSGTGVDDARLDSVIDEASRWLLDQQKSDGHWVFELEADATIPSEYILLNHHLNEGIDPAQEARIGNYLRAIQGDHGGWPLYYDGDFNMSASVKAYYALKLIGDDINAPHMVRAREAILKHGGAEKSNVFTRMTLAMFQQVPWKACPSTPVEVVLLPKWAPFHMSKVAYWSRTVMAPLMILCTRKAKAVNPTGIGVRELFREDPWTLRKWMTNATGHWMGGALIQFDKVLRTAEPLLHRLFQKKAEKWCLDFIEERLNGRDGLGGIYPAIANTLMAYHELGLPKDHPNYRIAREAVDLLCVRHGDIEYVQPCLSPVWDTCLSSHALQEAGLSGKDEPIRKANEWLRERQILDVRGDWISRRPDVVPGGWAFQYRNDHYPDVDDTAVVVMAMDRSKEGAVNDESIRRAEDWIIGMQSSDGGWGAFEPENTHYFLNYIPFADHGALLDPPTVDVSARCVGMLVQLGKMRNDPDARNEAAIRKGLDYIFSHQEEDGSWFGRWGTNYLYGTWSALNALHAAGVDKNDPRVRKAVDYIKGRQQPDGGWGEDCASYWEERKAEVKASTPTQTAWALMGLMAAGEVHSPEAERGVNYLLNAPRNGGKWDELYYNAVGFPRFFYLRYYGYPAFFPLWALARYRNQTRGAVLQPFCGM</sequence>
<dbReference type="EMBL" id="JACZHT010000003">
    <property type="protein sequence ID" value="MBE1237029.1"/>
    <property type="molecule type" value="Genomic_DNA"/>
</dbReference>
<dbReference type="Gene3D" id="1.50.10.20">
    <property type="match status" value="2"/>
</dbReference>
<dbReference type="NCBIfam" id="TIGR01507">
    <property type="entry name" value="hopene_cyclase"/>
    <property type="match status" value="1"/>
</dbReference>
<evidence type="ECO:0000256" key="3">
    <source>
        <dbReference type="ARBA" id="ARBA00022737"/>
    </source>
</evidence>
<feature type="domain" description="Squalene cyclase C-terminal" evidence="6">
    <location>
        <begin position="347"/>
        <end position="670"/>
    </location>
</feature>
<feature type="domain" description="Squalene cyclase N-terminal" evidence="7">
    <location>
        <begin position="49"/>
        <end position="337"/>
    </location>
</feature>
<accession>A0A8J6YND3</accession>
<protein>
    <submittedName>
        <fullName evidence="8">Squalene--hopene cyclase</fullName>
        <ecNumber evidence="8">5.4.99.17</ecNumber>
    </submittedName>
</protein>
<keyword evidence="3" id="KW-0677">Repeat</keyword>
<proteinExistence type="inferred from homology"/>
<comment type="pathway">
    <text evidence="1">Secondary metabolite biosynthesis; hopanoid biosynthesis.</text>
</comment>
<dbReference type="NCBIfam" id="TIGR01787">
    <property type="entry name" value="squalene_cyclas"/>
    <property type="match status" value="1"/>
</dbReference>
<feature type="region of interest" description="Disordered" evidence="5">
    <location>
        <begin position="20"/>
        <end position="42"/>
    </location>
</feature>
<evidence type="ECO:0000259" key="6">
    <source>
        <dbReference type="Pfam" id="PF13243"/>
    </source>
</evidence>
<dbReference type="InterPro" id="IPR006400">
    <property type="entry name" value="Hopene-cyclase"/>
</dbReference>
<dbReference type="GO" id="GO:0005811">
    <property type="term" value="C:lipid droplet"/>
    <property type="evidence" value="ECO:0007669"/>
    <property type="project" value="InterPro"/>
</dbReference>
<comment type="similarity">
    <text evidence="2">Belongs to the terpene cyclase/mutase family.</text>
</comment>
<dbReference type="EC" id="5.4.99.17" evidence="8"/>
<dbReference type="RefSeq" id="WP_192534041.1">
    <property type="nucleotide sequence ID" value="NZ_JACZHT010000003.1"/>
</dbReference>
<dbReference type="CDD" id="cd02892">
    <property type="entry name" value="SQCY_1"/>
    <property type="match status" value="1"/>
</dbReference>
<evidence type="ECO:0000313" key="8">
    <source>
        <dbReference type="EMBL" id="MBE1237029.1"/>
    </source>
</evidence>
<comment type="caution">
    <text evidence="8">The sequence shown here is derived from an EMBL/GenBank/DDBJ whole genome shotgun (WGS) entry which is preliminary data.</text>
</comment>
<evidence type="ECO:0000259" key="7">
    <source>
        <dbReference type="Pfam" id="PF13249"/>
    </source>
</evidence>
<dbReference type="AlphaFoldDB" id="A0A8J6YND3"/>
<feature type="compositionally biased region" description="Low complexity" evidence="5">
    <location>
        <begin position="20"/>
        <end position="37"/>
    </location>
</feature>
<dbReference type="InterPro" id="IPR032696">
    <property type="entry name" value="SQ_cyclase_C"/>
</dbReference>
<dbReference type="PANTHER" id="PTHR11764:SF20">
    <property type="entry name" value="LANOSTEROL SYNTHASE"/>
    <property type="match status" value="1"/>
</dbReference>
<dbReference type="SFLD" id="SFLDG01016">
    <property type="entry name" value="Prenyltransferase_Like_2"/>
    <property type="match status" value="1"/>
</dbReference>
<keyword evidence="4 8" id="KW-0413">Isomerase</keyword>
<evidence type="ECO:0000256" key="4">
    <source>
        <dbReference type="ARBA" id="ARBA00023235"/>
    </source>
</evidence>
<gene>
    <name evidence="8" type="primary">shc</name>
    <name evidence="8" type="ORF">IHV25_05145</name>
</gene>
<organism evidence="8 9">
    <name type="scientific">Phaeovibrio sulfidiphilus</name>
    <dbReference type="NCBI Taxonomy" id="1220600"/>
    <lineage>
        <taxon>Bacteria</taxon>
        <taxon>Pseudomonadati</taxon>
        <taxon>Pseudomonadota</taxon>
        <taxon>Alphaproteobacteria</taxon>
        <taxon>Rhodospirillales</taxon>
        <taxon>Rhodospirillaceae</taxon>
        <taxon>Phaeovibrio</taxon>
    </lineage>
</organism>
<dbReference type="InterPro" id="IPR008930">
    <property type="entry name" value="Terpenoid_cyclase/PrenylTrfase"/>
</dbReference>
<evidence type="ECO:0000313" key="9">
    <source>
        <dbReference type="Proteomes" id="UP000631034"/>
    </source>
</evidence>
<dbReference type="Pfam" id="PF13249">
    <property type="entry name" value="SQHop_cyclase_N"/>
    <property type="match status" value="1"/>
</dbReference>
<dbReference type="Pfam" id="PF13243">
    <property type="entry name" value="SQHop_cyclase_C"/>
    <property type="match status" value="1"/>
</dbReference>
<evidence type="ECO:0000256" key="1">
    <source>
        <dbReference type="ARBA" id="ARBA00004999"/>
    </source>
</evidence>
<dbReference type="GO" id="GO:0016104">
    <property type="term" value="P:triterpenoid biosynthetic process"/>
    <property type="evidence" value="ECO:0007669"/>
    <property type="project" value="InterPro"/>
</dbReference>
<name>A0A8J6YND3_9PROT</name>
<dbReference type="PANTHER" id="PTHR11764">
    <property type="entry name" value="TERPENE CYCLASE/MUTASE FAMILY MEMBER"/>
    <property type="match status" value="1"/>
</dbReference>
<dbReference type="InterPro" id="IPR018333">
    <property type="entry name" value="Squalene_cyclase"/>
</dbReference>
<keyword evidence="9" id="KW-1185">Reference proteome</keyword>
<dbReference type="UniPathway" id="UPA00337"/>
<evidence type="ECO:0000256" key="2">
    <source>
        <dbReference type="ARBA" id="ARBA00009755"/>
    </source>
</evidence>